<organism evidence="1 2">
    <name type="scientific">Hermanssonia centrifuga</name>
    <dbReference type="NCBI Taxonomy" id="98765"/>
    <lineage>
        <taxon>Eukaryota</taxon>
        <taxon>Fungi</taxon>
        <taxon>Dikarya</taxon>
        <taxon>Basidiomycota</taxon>
        <taxon>Agaricomycotina</taxon>
        <taxon>Agaricomycetes</taxon>
        <taxon>Polyporales</taxon>
        <taxon>Meruliaceae</taxon>
        <taxon>Hermanssonia</taxon>
    </lineage>
</organism>
<accession>A0A2R6NYY5</accession>
<evidence type="ECO:0000313" key="1">
    <source>
        <dbReference type="EMBL" id="PSR80743.1"/>
    </source>
</evidence>
<protein>
    <submittedName>
        <fullName evidence="1">Uncharacterized protein</fullName>
    </submittedName>
</protein>
<dbReference type="AlphaFoldDB" id="A0A2R6NYY5"/>
<gene>
    <name evidence="1" type="ORF">PHLCEN_2v6659</name>
</gene>
<dbReference type="EMBL" id="MLYV02000643">
    <property type="protein sequence ID" value="PSR80743.1"/>
    <property type="molecule type" value="Genomic_DNA"/>
</dbReference>
<comment type="caution">
    <text evidence="1">The sequence shown here is derived from an EMBL/GenBank/DDBJ whole genome shotgun (WGS) entry which is preliminary data.</text>
</comment>
<sequence>MDKVVRPGNKKMVAGSSLEPADRWEVKARERPRDLGMEWYKNLKARVRSS</sequence>
<keyword evidence="2" id="KW-1185">Reference proteome</keyword>
<evidence type="ECO:0000313" key="2">
    <source>
        <dbReference type="Proteomes" id="UP000186601"/>
    </source>
</evidence>
<name>A0A2R6NYY5_9APHY</name>
<proteinExistence type="predicted"/>
<reference evidence="1 2" key="1">
    <citation type="submission" date="2018-02" db="EMBL/GenBank/DDBJ databases">
        <title>Genome sequence of the basidiomycete white-rot fungus Phlebia centrifuga.</title>
        <authorList>
            <person name="Granchi Z."/>
            <person name="Peng M."/>
            <person name="de Vries R.P."/>
            <person name="Hilden K."/>
            <person name="Makela M.R."/>
            <person name="Grigoriev I."/>
            <person name="Riley R."/>
        </authorList>
    </citation>
    <scope>NUCLEOTIDE SEQUENCE [LARGE SCALE GENOMIC DNA]</scope>
    <source>
        <strain evidence="1 2">FBCC195</strain>
    </source>
</reference>
<dbReference type="Proteomes" id="UP000186601">
    <property type="component" value="Unassembled WGS sequence"/>
</dbReference>